<keyword evidence="3" id="KW-1185">Reference proteome</keyword>
<evidence type="ECO:0000256" key="1">
    <source>
        <dbReference type="SAM" id="MobiDB-lite"/>
    </source>
</evidence>
<accession>A0AAV7UVT1</accession>
<comment type="caution">
    <text evidence="2">The sequence shown here is derived from an EMBL/GenBank/DDBJ whole genome shotgun (WGS) entry which is preliminary data.</text>
</comment>
<feature type="region of interest" description="Disordered" evidence="1">
    <location>
        <begin position="23"/>
        <end position="64"/>
    </location>
</feature>
<protein>
    <submittedName>
        <fullName evidence="2">Uncharacterized protein</fullName>
    </submittedName>
</protein>
<dbReference type="AlphaFoldDB" id="A0AAV7UVT1"/>
<dbReference type="Proteomes" id="UP001066276">
    <property type="component" value="Chromosome 2_2"/>
</dbReference>
<reference evidence="2" key="1">
    <citation type="journal article" date="2022" name="bioRxiv">
        <title>Sequencing and chromosome-scale assembly of the giantPleurodeles waltlgenome.</title>
        <authorList>
            <person name="Brown T."/>
            <person name="Elewa A."/>
            <person name="Iarovenko S."/>
            <person name="Subramanian E."/>
            <person name="Araus A.J."/>
            <person name="Petzold A."/>
            <person name="Susuki M."/>
            <person name="Suzuki K.-i.T."/>
            <person name="Hayashi T."/>
            <person name="Toyoda A."/>
            <person name="Oliveira C."/>
            <person name="Osipova E."/>
            <person name="Leigh N.D."/>
            <person name="Simon A."/>
            <person name="Yun M.H."/>
        </authorList>
    </citation>
    <scope>NUCLEOTIDE SEQUENCE</scope>
    <source>
        <strain evidence="2">20211129_DDA</strain>
        <tissue evidence="2">Liver</tissue>
    </source>
</reference>
<sequence length="108" mass="11861">MEWRAGEDRVRLVRPTAWVGRRPRACGERAPQGRGLLASAPSRGGRPSIVGPGRQESRCRGLRRPLGWRPPLDLELGARPTLLRATGDQVRPVKWRPAWGAGGSGPLR</sequence>
<proteinExistence type="predicted"/>
<evidence type="ECO:0000313" key="2">
    <source>
        <dbReference type="EMBL" id="KAJ1193203.1"/>
    </source>
</evidence>
<name>A0AAV7UVT1_PLEWA</name>
<evidence type="ECO:0000313" key="3">
    <source>
        <dbReference type="Proteomes" id="UP001066276"/>
    </source>
</evidence>
<organism evidence="2 3">
    <name type="scientific">Pleurodeles waltl</name>
    <name type="common">Iberian ribbed newt</name>
    <dbReference type="NCBI Taxonomy" id="8319"/>
    <lineage>
        <taxon>Eukaryota</taxon>
        <taxon>Metazoa</taxon>
        <taxon>Chordata</taxon>
        <taxon>Craniata</taxon>
        <taxon>Vertebrata</taxon>
        <taxon>Euteleostomi</taxon>
        <taxon>Amphibia</taxon>
        <taxon>Batrachia</taxon>
        <taxon>Caudata</taxon>
        <taxon>Salamandroidea</taxon>
        <taxon>Salamandridae</taxon>
        <taxon>Pleurodelinae</taxon>
        <taxon>Pleurodeles</taxon>
    </lineage>
</organism>
<gene>
    <name evidence="2" type="ORF">NDU88_002508</name>
</gene>
<dbReference type="EMBL" id="JANPWB010000004">
    <property type="protein sequence ID" value="KAJ1193203.1"/>
    <property type="molecule type" value="Genomic_DNA"/>
</dbReference>